<keyword evidence="2" id="KW-1185">Reference proteome</keyword>
<dbReference type="Proteomes" id="UP000263402">
    <property type="component" value="Segment"/>
</dbReference>
<organism evidence="1 2">
    <name type="scientific">Gordonia phage TillyBobJoe</name>
    <dbReference type="NCBI Taxonomy" id="2301560"/>
    <lineage>
        <taxon>Viruses</taxon>
        <taxon>Duplodnaviria</taxon>
        <taxon>Heunggongvirae</taxon>
        <taxon>Uroviricota</taxon>
        <taxon>Caudoviricetes</taxon>
        <taxon>Stackebrandtviridae</taxon>
        <taxon>Frickvirinae</taxon>
        <taxon>Wizardvirus</taxon>
        <taxon>Wizardvirus tillybobjoe</taxon>
    </lineage>
</organism>
<dbReference type="EMBL" id="MH669015">
    <property type="protein sequence ID" value="AXQ62324.1"/>
    <property type="molecule type" value="Genomic_DNA"/>
</dbReference>
<evidence type="ECO:0000313" key="1">
    <source>
        <dbReference type="EMBL" id="AXQ62324.1"/>
    </source>
</evidence>
<accession>A0A385DSF2</accession>
<dbReference type="GeneID" id="65115841"/>
<sequence>MRCADCGATTTPTLDGPLCADCAHTAAALGFTVEQRLSLLAAAGDRS</sequence>
<dbReference type="RefSeq" id="YP_010098170.1">
    <property type="nucleotide sequence ID" value="NC_055765.1"/>
</dbReference>
<dbReference type="KEGG" id="vg:65115841"/>
<proteinExistence type="predicted"/>
<reference evidence="1 2" key="1">
    <citation type="submission" date="2018-07" db="EMBL/GenBank/DDBJ databases">
        <authorList>
            <person name="Washington J.M."/>
            <person name="Stoner K.N."/>
            <person name="Veracka M."/>
            <person name="Ewers R.M."/>
            <person name="Paschalis M.I."/>
            <person name="Maciver D.B."/>
            <person name="Nichols C.D."/>
            <person name="Santiago X."/>
            <person name="Osorio S.M."/>
            <person name="Scaff D.S."/>
            <person name="Mercado F.J."/>
            <person name="Tamondong K.G."/>
            <person name="Nicholson R.L."/>
            <person name="Antonucci M.K."/>
            <person name="Anger G.K."/>
            <person name="Petit-Frere T."/>
            <person name="Garlena R.A."/>
            <person name="Russell D.A."/>
            <person name="Pope W.H."/>
            <person name="Jacobs-Sera D."/>
            <person name="Hatfull G.F."/>
        </authorList>
    </citation>
    <scope>NUCLEOTIDE SEQUENCE [LARGE SCALE GENOMIC DNA]</scope>
</reference>
<gene>
    <name evidence="1" type="primary">7</name>
    <name evidence="1" type="ORF">SEA_TILLYBOBJOE_7</name>
</gene>
<evidence type="ECO:0000313" key="2">
    <source>
        <dbReference type="Proteomes" id="UP000263402"/>
    </source>
</evidence>
<protein>
    <submittedName>
        <fullName evidence="1">Uncharacterized protein</fullName>
    </submittedName>
</protein>
<name>A0A385DSF2_9CAUD</name>